<keyword evidence="2" id="KW-1185">Reference proteome</keyword>
<dbReference type="OrthoDB" id="8436363at2759"/>
<dbReference type="VEuPathDB" id="VectorBase:HLOH_043510"/>
<proteinExistence type="predicted"/>
<name>A0A9J6GLT1_HAELO</name>
<organism evidence="1 2">
    <name type="scientific">Haemaphysalis longicornis</name>
    <name type="common">Bush tick</name>
    <dbReference type="NCBI Taxonomy" id="44386"/>
    <lineage>
        <taxon>Eukaryota</taxon>
        <taxon>Metazoa</taxon>
        <taxon>Ecdysozoa</taxon>
        <taxon>Arthropoda</taxon>
        <taxon>Chelicerata</taxon>
        <taxon>Arachnida</taxon>
        <taxon>Acari</taxon>
        <taxon>Parasitiformes</taxon>
        <taxon>Ixodida</taxon>
        <taxon>Ixodoidea</taxon>
        <taxon>Ixodidae</taxon>
        <taxon>Haemaphysalinae</taxon>
        <taxon>Haemaphysalis</taxon>
    </lineage>
</organism>
<protein>
    <submittedName>
        <fullName evidence="1">Uncharacterized protein</fullName>
    </submittedName>
</protein>
<reference evidence="1 2" key="1">
    <citation type="journal article" date="2020" name="Cell">
        <title>Large-Scale Comparative Analyses of Tick Genomes Elucidate Their Genetic Diversity and Vector Capacities.</title>
        <authorList>
            <consortium name="Tick Genome and Microbiome Consortium (TIGMIC)"/>
            <person name="Jia N."/>
            <person name="Wang J."/>
            <person name="Shi W."/>
            <person name="Du L."/>
            <person name="Sun Y."/>
            <person name="Zhan W."/>
            <person name="Jiang J.F."/>
            <person name="Wang Q."/>
            <person name="Zhang B."/>
            <person name="Ji P."/>
            <person name="Bell-Sakyi L."/>
            <person name="Cui X.M."/>
            <person name="Yuan T.T."/>
            <person name="Jiang B.G."/>
            <person name="Yang W.F."/>
            <person name="Lam T.T."/>
            <person name="Chang Q.C."/>
            <person name="Ding S.J."/>
            <person name="Wang X.J."/>
            <person name="Zhu J.G."/>
            <person name="Ruan X.D."/>
            <person name="Zhao L."/>
            <person name="Wei J.T."/>
            <person name="Ye R.Z."/>
            <person name="Que T.C."/>
            <person name="Du C.H."/>
            <person name="Zhou Y.H."/>
            <person name="Cheng J.X."/>
            <person name="Dai P.F."/>
            <person name="Guo W.B."/>
            <person name="Han X.H."/>
            <person name="Huang E.J."/>
            <person name="Li L.F."/>
            <person name="Wei W."/>
            <person name="Gao Y.C."/>
            <person name="Liu J.Z."/>
            <person name="Shao H.Z."/>
            <person name="Wang X."/>
            <person name="Wang C.C."/>
            <person name="Yang T.C."/>
            <person name="Huo Q.B."/>
            <person name="Li W."/>
            <person name="Chen H.Y."/>
            <person name="Chen S.E."/>
            <person name="Zhou L.G."/>
            <person name="Ni X.B."/>
            <person name="Tian J.H."/>
            <person name="Sheng Y."/>
            <person name="Liu T."/>
            <person name="Pan Y.S."/>
            <person name="Xia L.Y."/>
            <person name="Li J."/>
            <person name="Zhao F."/>
            <person name="Cao W.C."/>
        </authorList>
    </citation>
    <scope>NUCLEOTIDE SEQUENCE [LARGE SCALE GENOMIC DNA]</scope>
    <source>
        <strain evidence="1">HaeL-2018</strain>
    </source>
</reference>
<gene>
    <name evidence="1" type="ORF">HPB48_013152</name>
</gene>
<accession>A0A9J6GLT1</accession>
<evidence type="ECO:0000313" key="1">
    <source>
        <dbReference type="EMBL" id="KAH9376242.1"/>
    </source>
</evidence>
<dbReference type="SUPFAM" id="SSF52047">
    <property type="entry name" value="RNI-like"/>
    <property type="match status" value="1"/>
</dbReference>
<dbReference type="EMBL" id="JABSTR010000007">
    <property type="protein sequence ID" value="KAH9376242.1"/>
    <property type="molecule type" value="Genomic_DNA"/>
</dbReference>
<evidence type="ECO:0000313" key="2">
    <source>
        <dbReference type="Proteomes" id="UP000821853"/>
    </source>
</evidence>
<dbReference type="Proteomes" id="UP000821853">
    <property type="component" value="Chromosome 5"/>
</dbReference>
<comment type="caution">
    <text evidence="1">The sequence shown here is derived from an EMBL/GenBank/DDBJ whole genome shotgun (WGS) entry which is preliminary data.</text>
</comment>
<dbReference type="AlphaFoldDB" id="A0A9J6GLT1"/>
<sequence length="199" mass="22207">MNTAKEGPGDLDLACIKHCTSTLTGAALRCPEECTASDSGPCHIFADIEVWNEYLSLIQFELREEAPGRLHLVSFGPENLETSTLEQIHRAFTLAFILLKNHTCVVAFHMGFWSINSRHRKLISRGIQGSSALKSINVGRNKWLMDDILTSESSLTVLEELRCYALDRPRGFFRPLCSFLAKSTSIKTLDVMNVAVDAF</sequence>